<comment type="caution">
    <text evidence="2">The sequence shown here is derived from an EMBL/GenBank/DDBJ whole genome shotgun (WGS) entry which is preliminary data.</text>
</comment>
<keyword evidence="1" id="KW-1133">Transmembrane helix</keyword>
<protein>
    <submittedName>
        <fullName evidence="2">Uncharacterized protein</fullName>
    </submittedName>
</protein>
<proteinExistence type="predicted"/>
<feature type="transmembrane region" description="Helical" evidence="1">
    <location>
        <begin position="49"/>
        <end position="69"/>
    </location>
</feature>
<organism evidence="2 3">
    <name type="scientific">Streptomyces galbus</name>
    <dbReference type="NCBI Taxonomy" id="33898"/>
    <lineage>
        <taxon>Bacteria</taxon>
        <taxon>Bacillati</taxon>
        <taxon>Actinomycetota</taxon>
        <taxon>Actinomycetes</taxon>
        <taxon>Kitasatosporales</taxon>
        <taxon>Streptomycetaceae</taxon>
        <taxon>Streptomyces</taxon>
    </lineage>
</organism>
<keyword evidence="1" id="KW-0472">Membrane</keyword>
<name>A0ABX1IM33_STRGB</name>
<reference evidence="2 3" key="1">
    <citation type="submission" date="2020-04" db="EMBL/GenBank/DDBJ databases">
        <title>Genome sequence of Streptomyces galbus strain I339.</title>
        <authorList>
            <person name="Silva E.A.N."/>
            <person name="Merces M."/>
            <person name="Castelo Branco A.P.O.T."/>
            <person name="Vasconcelos P.C."/>
            <person name="Costa N.P."/>
            <person name="Marinho G.C.S."/>
            <person name="Oliveira C.J.B."/>
            <person name="Araujo D."/>
            <person name="Rodrigues Junior V.S."/>
            <person name="Almeida R."/>
            <person name="Silva Filho U.R."/>
            <person name="Andrade A.S.A."/>
            <person name="Cibulski S.P."/>
        </authorList>
    </citation>
    <scope>NUCLEOTIDE SEQUENCE [LARGE SCALE GENOMIC DNA]</scope>
    <source>
        <strain evidence="2 3">I339</strain>
    </source>
</reference>
<dbReference type="RefSeq" id="WP_168374666.1">
    <property type="nucleotide sequence ID" value="NZ_JAAXMD010000187.1"/>
</dbReference>
<sequence>MRTSTNPHRRVTTFMYWLISAGAAAVGLFLLFLSSTSWAEDHKTTSNLLNQLGGLAIVSVAIALLWELAGRRAFFNEMLEVHNLKNDVVQSALESIGTDYTKALDWSATISNARQLDVFSAWANTWRNQNLSALSTLIAKSNAKIRVFVPDPTDRNCVKALASRFGYSESEAKGKITEAIDGYKQLDGATPSGRLEIWTSPVYRVFTSYRIDDRIVVTLYHHATGQRASVPVLVCREGGSLFTFFESDLEVVHNASKQIYP</sequence>
<gene>
    <name evidence="2" type="ORF">HF200_19685</name>
</gene>
<evidence type="ECO:0000313" key="2">
    <source>
        <dbReference type="EMBL" id="NKQ26579.1"/>
    </source>
</evidence>
<evidence type="ECO:0000256" key="1">
    <source>
        <dbReference type="SAM" id="Phobius"/>
    </source>
</evidence>
<accession>A0ABX1IM33</accession>
<dbReference type="Proteomes" id="UP000744032">
    <property type="component" value="Unassembled WGS sequence"/>
</dbReference>
<evidence type="ECO:0000313" key="3">
    <source>
        <dbReference type="Proteomes" id="UP000744032"/>
    </source>
</evidence>
<keyword evidence="3" id="KW-1185">Reference proteome</keyword>
<dbReference type="EMBL" id="JAAXMD010000187">
    <property type="protein sequence ID" value="NKQ26579.1"/>
    <property type="molecule type" value="Genomic_DNA"/>
</dbReference>
<keyword evidence="1" id="KW-0812">Transmembrane</keyword>